<dbReference type="AlphaFoldDB" id="A0A507DK28"/>
<sequence>MTQVKATKAWDHPISTMKRRYSRAGSSKTARSLSRKAEYVDLIHRQARGGEQIPAKTTHNVITKRAPRKQQAPQKAPSRDSDRHPGVIIRLPLLAGKGVLVRLVALPDKTMMELPTLNAMGNTNNNGSSGNGFATSTGNLPTSPSTPPDTSMKATATNTHITPTPTPSPKTTSITTPPPSTHAQTRTYRRRASPAVPSRPTRLGERRTAMVRS</sequence>
<dbReference type="Proteomes" id="UP000320475">
    <property type="component" value="Unassembled WGS sequence"/>
</dbReference>
<accession>A0A507DK28</accession>
<keyword evidence="4" id="KW-1185">Reference proteome</keyword>
<feature type="region of interest" description="Disordered" evidence="1">
    <location>
        <begin position="48"/>
        <end position="84"/>
    </location>
</feature>
<comment type="caution">
    <text evidence="3">The sequence shown here is derived from an EMBL/GenBank/DDBJ whole genome shotgun (WGS) entry which is preliminary data.</text>
</comment>
<feature type="region of interest" description="Disordered" evidence="1">
    <location>
        <begin position="1"/>
        <end position="34"/>
    </location>
</feature>
<feature type="region of interest" description="Disordered" evidence="1">
    <location>
        <begin position="117"/>
        <end position="213"/>
    </location>
</feature>
<organism evidence="3 4">
    <name type="scientific">Synchytrium endobioticum</name>
    <dbReference type="NCBI Taxonomy" id="286115"/>
    <lineage>
        <taxon>Eukaryota</taxon>
        <taxon>Fungi</taxon>
        <taxon>Fungi incertae sedis</taxon>
        <taxon>Chytridiomycota</taxon>
        <taxon>Chytridiomycota incertae sedis</taxon>
        <taxon>Chytridiomycetes</taxon>
        <taxon>Synchytriales</taxon>
        <taxon>Synchytriaceae</taxon>
        <taxon>Synchytrium</taxon>
    </lineage>
</organism>
<dbReference type="EMBL" id="QEAM01000142">
    <property type="protein sequence ID" value="TPX45390.1"/>
    <property type="molecule type" value="Genomic_DNA"/>
</dbReference>
<evidence type="ECO:0000313" key="4">
    <source>
        <dbReference type="Proteomes" id="UP000317494"/>
    </source>
</evidence>
<feature type="compositionally biased region" description="Low complexity" evidence="1">
    <location>
        <begin position="121"/>
        <end position="175"/>
    </location>
</feature>
<name>A0A507DK28_9FUNG</name>
<dbReference type="EMBL" id="QEAN01000046">
    <property type="protein sequence ID" value="TPX52004.1"/>
    <property type="molecule type" value="Genomic_DNA"/>
</dbReference>
<evidence type="ECO:0000313" key="2">
    <source>
        <dbReference type="EMBL" id="TPX45390.1"/>
    </source>
</evidence>
<reference evidence="4 5" key="1">
    <citation type="journal article" date="2019" name="Sci. Rep.">
        <title>Comparative genomics of chytrid fungi reveal insights into the obligate biotrophic and pathogenic lifestyle of Synchytrium endobioticum.</title>
        <authorList>
            <person name="van de Vossenberg B.T.L.H."/>
            <person name="Warris S."/>
            <person name="Nguyen H.D.T."/>
            <person name="van Gent-Pelzer M.P.E."/>
            <person name="Joly D.L."/>
            <person name="van de Geest H.C."/>
            <person name="Bonants P.J.M."/>
            <person name="Smith D.S."/>
            <person name="Levesque C.A."/>
            <person name="van der Lee T.A.J."/>
        </authorList>
    </citation>
    <scope>NUCLEOTIDE SEQUENCE [LARGE SCALE GENOMIC DNA]</scope>
    <source>
        <strain evidence="2 5">LEV6574</strain>
        <strain evidence="3 4">MB42</strain>
    </source>
</reference>
<proteinExistence type="predicted"/>
<evidence type="ECO:0000313" key="5">
    <source>
        <dbReference type="Proteomes" id="UP000320475"/>
    </source>
</evidence>
<gene>
    <name evidence="2" type="ORF">SeLEV6574_g03888</name>
    <name evidence="3" type="ORF">SeMB42_g01708</name>
</gene>
<evidence type="ECO:0000313" key="3">
    <source>
        <dbReference type="EMBL" id="TPX52004.1"/>
    </source>
</evidence>
<protein>
    <submittedName>
        <fullName evidence="3">Uncharacterized protein</fullName>
    </submittedName>
</protein>
<dbReference type="Proteomes" id="UP000317494">
    <property type="component" value="Unassembled WGS sequence"/>
</dbReference>
<dbReference type="VEuPathDB" id="FungiDB:SeMB42_g01708"/>
<feature type="compositionally biased region" description="Basic and acidic residues" evidence="1">
    <location>
        <begin position="202"/>
        <end position="213"/>
    </location>
</feature>
<evidence type="ECO:0000256" key="1">
    <source>
        <dbReference type="SAM" id="MobiDB-lite"/>
    </source>
</evidence>